<keyword evidence="2" id="KW-1185">Reference proteome</keyword>
<proteinExistence type="predicted"/>
<comment type="caution">
    <text evidence="1">The sequence shown here is derived from an EMBL/GenBank/DDBJ whole genome shotgun (WGS) entry which is preliminary data.</text>
</comment>
<evidence type="ECO:0000313" key="2">
    <source>
        <dbReference type="Proteomes" id="UP001143856"/>
    </source>
</evidence>
<dbReference type="Proteomes" id="UP001143856">
    <property type="component" value="Unassembled WGS sequence"/>
</dbReference>
<organism evidence="1 2">
    <name type="scientific">Xylaria curta</name>
    <dbReference type="NCBI Taxonomy" id="42375"/>
    <lineage>
        <taxon>Eukaryota</taxon>
        <taxon>Fungi</taxon>
        <taxon>Dikarya</taxon>
        <taxon>Ascomycota</taxon>
        <taxon>Pezizomycotina</taxon>
        <taxon>Sordariomycetes</taxon>
        <taxon>Xylariomycetidae</taxon>
        <taxon>Xylariales</taxon>
        <taxon>Xylariaceae</taxon>
        <taxon>Xylaria</taxon>
    </lineage>
</organism>
<name>A0ACC1N975_9PEZI</name>
<reference evidence="1" key="1">
    <citation type="submission" date="2022-10" db="EMBL/GenBank/DDBJ databases">
        <title>Genome Sequence of Xylaria curta.</title>
        <authorList>
            <person name="Buettner E."/>
        </authorList>
    </citation>
    <scope>NUCLEOTIDE SEQUENCE</scope>
    <source>
        <strain evidence="1">Babe10</strain>
    </source>
</reference>
<protein>
    <submittedName>
        <fullName evidence="1">Uncharacterized protein</fullName>
    </submittedName>
</protein>
<sequence>MATHDTAAPAVDETPISPVGAAARGRKMSLEQHLKHRPDRAELVDKNILPESTAAPSLQEKQKELAKHMRADSLNDKISHRPSPEQLLKNGVLHDDPRSPEEKYAEAIEEEYAKREGGA</sequence>
<gene>
    <name evidence="1" type="ORF">NUW58_g8252</name>
</gene>
<dbReference type="EMBL" id="JAPDGR010002428">
    <property type="protein sequence ID" value="KAJ2975822.1"/>
    <property type="molecule type" value="Genomic_DNA"/>
</dbReference>
<evidence type="ECO:0000313" key="1">
    <source>
        <dbReference type="EMBL" id="KAJ2975822.1"/>
    </source>
</evidence>
<accession>A0ACC1N975</accession>